<feature type="region of interest" description="Disordered" evidence="5">
    <location>
        <begin position="429"/>
        <end position="455"/>
    </location>
</feature>
<keyword evidence="2 4" id="KW-0863">Zinc-finger</keyword>
<dbReference type="CDD" id="cd00065">
    <property type="entry name" value="FYVE_like_SF"/>
    <property type="match status" value="1"/>
</dbReference>
<feature type="domain" description="FYVE-type" evidence="6">
    <location>
        <begin position="285"/>
        <end position="342"/>
    </location>
</feature>
<feature type="compositionally biased region" description="Low complexity" evidence="5">
    <location>
        <begin position="438"/>
        <end position="453"/>
    </location>
</feature>
<evidence type="ECO:0000256" key="2">
    <source>
        <dbReference type="ARBA" id="ARBA00022771"/>
    </source>
</evidence>
<proteinExistence type="predicted"/>
<dbReference type="InterPro" id="IPR052727">
    <property type="entry name" value="Rab4/Rab5_effector"/>
</dbReference>
<dbReference type="InterPro" id="IPR017455">
    <property type="entry name" value="Znf_FYVE-rel"/>
</dbReference>
<keyword evidence="1" id="KW-0479">Metal-binding</keyword>
<dbReference type="Proteomes" id="UP000054928">
    <property type="component" value="Unassembled WGS sequence"/>
</dbReference>
<dbReference type="OrthoDB" id="110519at2759"/>
<dbReference type="GO" id="GO:0008270">
    <property type="term" value="F:zinc ion binding"/>
    <property type="evidence" value="ECO:0007669"/>
    <property type="project" value="UniProtKB-KW"/>
</dbReference>
<evidence type="ECO:0000256" key="1">
    <source>
        <dbReference type="ARBA" id="ARBA00022723"/>
    </source>
</evidence>
<dbReference type="PROSITE" id="PS50178">
    <property type="entry name" value="ZF_FYVE"/>
    <property type="match status" value="1"/>
</dbReference>
<dbReference type="EMBL" id="CCYD01003042">
    <property type="protein sequence ID" value="CEG48812.1"/>
    <property type="molecule type" value="Genomic_DNA"/>
</dbReference>
<sequence>MLSRVYKEVKLPLPDDFFPAMTISAQRVNEYHNNAKQLLHETLHTSVPVSRLDPSQQPNQWKVIGNRNGLQLYRERGFHKGEAVKVHVMGQMSGTLDDVLLGLYATTNGALKTQRAILHPNYLDSAVLQVLTKDHFSEDDSNFSYQFSGLKWLACASSGKLVRKRDLCWYEELGYTQDGNGNKIGYLIMQSVQLNECPPLEFQGLTRSNAAVCYIFRPHSDRRVAVYMKGIHAVSGNSRSWSADVIMSELWLGVANVMECTKAKHLSTLVHRTEVFQPSFPRKTCAICDTKLTMLKRKQMCQLCRQNVCEQCCLTKFIYPLHASSNILSSHVFCKPCLSTTKEKLYARRLYDTMSVQLELDSSPESSPTTRIPLIERPEIPIMSLSADFTFSRQRIRLQEPRKRPNYPSTTTSTTVSLDLSTTDSKFRFNSSNDTKTRISSSPVSKSRSVQTSRVQRTSSNLYRRKFALRGYRNYQFPSSDTLIQFTNQSIDSTHDIQEIESYDYMSDESEVSEEFTIEDASLDFRTHEPIHLYDEREVLEIESDISS</sequence>
<dbReference type="Gene3D" id="3.30.530.20">
    <property type="match status" value="1"/>
</dbReference>
<evidence type="ECO:0000256" key="4">
    <source>
        <dbReference type="PROSITE-ProRule" id="PRU00091"/>
    </source>
</evidence>
<dbReference type="SUPFAM" id="SSF57903">
    <property type="entry name" value="FYVE/PHD zinc finger"/>
    <property type="match status" value="1"/>
</dbReference>
<accession>A0A0P1B287</accession>
<keyword evidence="3" id="KW-0862">Zinc</keyword>
<evidence type="ECO:0000256" key="5">
    <source>
        <dbReference type="SAM" id="MobiDB-lite"/>
    </source>
</evidence>
<evidence type="ECO:0000259" key="6">
    <source>
        <dbReference type="PROSITE" id="PS50178"/>
    </source>
</evidence>
<dbReference type="OMA" id="ANVMECT"/>
<dbReference type="PANTHER" id="PTHR13510">
    <property type="entry name" value="FYVE-FINGER-CONTAINING RAB5 EFFECTOR PROTEIN RABENOSYN-5-RELATED"/>
    <property type="match status" value="1"/>
</dbReference>
<evidence type="ECO:0000256" key="3">
    <source>
        <dbReference type="ARBA" id="ARBA00022833"/>
    </source>
</evidence>
<protein>
    <recommendedName>
        <fullName evidence="6">FYVE-type domain-containing protein</fullName>
    </recommendedName>
</protein>
<name>A0A0P1B287_PLAHL</name>
<dbReference type="InterPro" id="IPR013083">
    <property type="entry name" value="Znf_RING/FYVE/PHD"/>
</dbReference>
<evidence type="ECO:0000313" key="8">
    <source>
        <dbReference type="Proteomes" id="UP000054928"/>
    </source>
</evidence>
<dbReference type="InterPro" id="IPR023393">
    <property type="entry name" value="START-like_dom_sf"/>
</dbReference>
<dbReference type="InterPro" id="IPR011011">
    <property type="entry name" value="Znf_FYVE_PHD"/>
</dbReference>
<dbReference type="PANTHER" id="PTHR13510:SF44">
    <property type="entry name" value="RABENOSYN-5"/>
    <property type="match status" value="1"/>
</dbReference>
<organism evidence="7 8">
    <name type="scientific">Plasmopara halstedii</name>
    <name type="common">Downy mildew of sunflower</name>
    <dbReference type="NCBI Taxonomy" id="4781"/>
    <lineage>
        <taxon>Eukaryota</taxon>
        <taxon>Sar</taxon>
        <taxon>Stramenopiles</taxon>
        <taxon>Oomycota</taxon>
        <taxon>Peronosporomycetes</taxon>
        <taxon>Peronosporales</taxon>
        <taxon>Peronosporaceae</taxon>
        <taxon>Plasmopara</taxon>
    </lineage>
</organism>
<dbReference type="AlphaFoldDB" id="A0A0P1B287"/>
<dbReference type="Gene3D" id="3.30.40.10">
    <property type="entry name" value="Zinc/RING finger domain, C3HC4 (zinc finger)"/>
    <property type="match status" value="1"/>
</dbReference>
<reference evidence="8" key="1">
    <citation type="submission" date="2014-09" db="EMBL/GenBank/DDBJ databases">
        <authorList>
            <person name="Sharma Rahul"/>
            <person name="Thines Marco"/>
        </authorList>
    </citation>
    <scope>NUCLEOTIDE SEQUENCE [LARGE SCALE GENOMIC DNA]</scope>
</reference>
<keyword evidence="8" id="KW-1185">Reference proteome</keyword>
<dbReference type="GeneID" id="36401667"/>
<dbReference type="RefSeq" id="XP_024585181.1">
    <property type="nucleotide sequence ID" value="XM_024719931.1"/>
</dbReference>
<evidence type="ECO:0000313" key="7">
    <source>
        <dbReference type="EMBL" id="CEG48812.1"/>
    </source>
</evidence>